<protein>
    <submittedName>
        <fullName evidence="7">NAD(P)/FAD-dependent oxidoreductase</fullName>
    </submittedName>
</protein>
<keyword evidence="3" id="KW-0285">Flavoprotein</keyword>
<evidence type="ECO:0000313" key="8">
    <source>
        <dbReference type="Proteomes" id="UP000618943"/>
    </source>
</evidence>
<keyword evidence="5" id="KW-0560">Oxidoreductase</keyword>
<evidence type="ECO:0000313" key="7">
    <source>
        <dbReference type="EMBL" id="MBK3496176.1"/>
    </source>
</evidence>
<accession>A0ABS1HA60</accession>
<dbReference type="InterPro" id="IPR023753">
    <property type="entry name" value="FAD/NAD-binding_dom"/>
</dbReference>
<comment type="cofactor">
    <cofactor evidence="1">
        <name>FAD</name>
        <dbReference type="ChEBI" id="CHEBI:57692"/>
    </cofactor>
</comment>
<gene>
    <name evidence="7" type="ORF">JFL43_15165</name>
</gene>
<feature type="domain" description="FAD/NAD(P)-binding" evidence="6">
    <location>
        <begin position="5"/>
        <end position="326"/>
    </location>
</feature>
<evidence type="ECO:0000256" key="3">
    <source>
        <dbReference type="ARBA" id="ARBA00022630"/>
    </source>
</evidence>
<dbReference type="InterPro" id="IPR036188">
    <property type="entry name" value="FAD/NAD-bd_sf"/>
</dbReference>
<keyword evidence="4" id="KW-0274">FAD</keyword>
<dbReference type="RefSeq" id="WP_100796171.1">
    <property type="nucleotide sequence ID" value="NZ_JAEOAH010000024.1"/>
</dbReference>
<dbReference type="PANTHER" id="PTHR42913:SF3">
    <property type="entry name" value="64 KDA MITOCHONDRIAL NADH DEHYDROGENASE (EUROFUNG)"/>
    <property type="match status" value="1"/>
</dbReference>
<dbReference type="Gene3D" id="3.50.50.100">
    <property type="match status" value="1"/>
</dbReference>
<name>A0ABS1HA60_9BACL</name>
<evidence type="ECO:0000256" key="2">
    <source>
        <dbReference type="ARBA" id="ARBA00005272"/>
    </source>
</evidence>
<dbReference type="Pfam" id="PF07992">
    <property type="entry name" value="Pyr_redox_2"/>
    <property type="match status" value="1"/>
</dbReference>
<evidence type="ECO:0000256" key="5">
    <source>
        <dbReference type="ARBA" id="ARBA00023002"/>
    </source>
</evidence>
<dbReference type="SUPFAM" id="SSF51905">
    <property type="entry name" value="FAD/NAD(P)-binding domain"/>
    <property type="match status" value="1"/>
</dbReference>
<evidence type="ECO:0000259" key="6">
    <source>
        <dbReference type="Pfam" id="PF07992"/>
    </source>
</evidence>
<dbReference type="PANTHER" id="PTHR42913">
    <property type="entry name" value="APOPTOSIS-INDUCING FACTOR 1"/>
    <property type="match status" value="1"/>
</dbReference>
<reference evidence="7 8" key="1">
    <citation type="submission" date="2020-12" db="EMBL/GenBank/DDBJ databases">
        <title>YIM B01967 draft genome.</title>
        <authorList>
            <person name="Yan X."/>
        </authorList>
    </citation>
    <scope>NUCLEOTIDE SEQUENCE [LARGE SCALE GENOMIC DNA]</scope>
    <source>
        <strain evidence="7 8">YIM B01967</strain>
    </source>
</reference>
<dbReference type="InterPro" id="IPR051169">
    <property type="entry name" value="NADH-Q_oxidoreductase"/>
</dbReference>
<evidence type="ECO:0000256" key="4">
    <source>
        <dbReference type="ARBA" id="ARBA00022827"/>
    </source>
</evidence>
<dbReference type="EMBL" id="JAEOAH010000024">
    <property type="protein sequence ID" value="MBK3496176.1"/>
    <property type="molecule type" value="Genomic_DNA"/>
</dbReference>
<dbReference type="PRINTS" id="PR00368">
    <property type="entry name" value="FADPNR"/>
</dbReference>
<sequence length="405" mass="44070">MNRPKILILGAGYGGLTTAVNLQKKIGVNVADITIVNKNSYHYESTWLHEASAGTLSPERVRYEIKDVLNSKVNFVQASVESLDVNNKKVITDAGEMSYDYLVVGLGFEGETFGIEGLDKYALGIANVNEARKIRDHINTQFAEWATQAPAEKDDSLLTIIVGGAGFTGIEFLGELANRIPELSKEYDVPQEKIRIICVEAAPVVLPMFSRELVEYAVGHLTKKGIEFSIGTPVVQATEEGVKIKKGEDEFEFIKAGTVVWAAGVRGSRIVEESDLPSNRARIAVEKDLRVPGYPEVFIVGDCAFMLNEEAGRPYPPTAQIAMQQAVVAAENLIALIEGNDTKEFTPELKGTVCSLGDSDAIGEVFGKEITGKYASFMKKVIDNRALYMVGGAGLVLKKGKFNVL</sequence>
<dbReference type="Proteomes" id="UP000618943">
    <property type="component" value="Unassembled WGS sequence"/>
</dbReference>
<organism evidence="7 8">
    <name type="scientific">Viridibacillus soli</name>
    <dbReference type="NCBI Taxonomy" id="2798301"/>
    <lineage>
        <taxon>Bacteria</taxon>
        <taxon>Bacillati</taxon>
        <taxon>Bacillota</taxon>
        <taxon>Bacilli</taxon>
        <taxon>Bacillales</taxon>
        <taxon>Caryophanaceae</taxon>
        <taxon>Viridibacillus</taxon>
    </lineage>
</organism>
<keyword evidence="8" id="KW-1185">Reference proteome</keyword>
<comment type="caution">
    <text evidence="7">The sequence shown here is derived from an EMBL/GenBank/DDBJ whole genome shotgun (WGS) entry which is preliminary data.</text>
</comment>
<proteinExistence type="inferred from homology"/>
<evidence type="ECO:0000256" key="1">
    <source>
        <dbReference type="ARBA" id="ARBA00001974"/>
    </source>
</evidence>
<comment type="similarity">
    <text evidence="2">Belongs to the NADH dehydrogenase family.</text>
</comment>